<feature type="non-terminal residue" evidence="1">
    <location>
        <position position="64"/>
    </location>
</feature>
<dbReference type="AlphaFoldDB" id="A0AAQ4DZU7"/>
<comment type="caution">
    <text evidence="1">The sequence shown here is derived from an EMBL/GenBank/DDBJ whole genome shotgun (WGS) entry which is preliminary data.</text>
</comment>
<evidence type="ECO:0000313" key="1">
    <source>
        <dbReference type="EMBL" id="KAK8767987.1"/>
    </source>
</evidence>
<dbReference type="EMBL" id="JARKHS020024675">
    <property type="protein sequence ID" value="KAK8767987.1"/>
    <property type="molecule type" value="Genomic_DNA"/>
</dbReference>
<evidence type="ECO:0000313" key="2">
    <source>
        <dbReference type="Proteomes" id="UP001321473"/>
    </source>
</evidence>
<gene>
    <name evidence="1" type="ORF">V5799_005232</name>
</gene>
<accession>A0AAQ4DZU7</accession>
<organism evidence="1 2">
    <name type="scientific">Amblyomma americanum</name>
    <name type="common">Lone star tick</name>
    <dbReference type="NCBI Taxonomy" id="6943"/>
    <lineage>
        <taxon>Eukaryota</taxon>
        <taxon>Metazoa</taxon>
        <taxon>Ecdysozoa</taxon>
        <taxon>Arthropoda</taxon>
        <taxon>Chelicerata</taxon>
        <taxon>Arachnida</taxon>
        <taxon>Acari</taxon>
        <taxon>Parasitiformes</taxon>
        <taxon>Ixodida</taxon>
        <taxon>Ixodoidea</taxon>
        <taxon>Ixodidae</taxon>
        <taxon>Amblyomminae</taxon>
        <taxon>Amblyomma</taxon>
    </lineage>
</organism>
<dbReference type="Proteomes" id="UP001321473">
    <property type="component" value="Unassembled WGS sequence"/>
</dbReference>
<protein>
    <submittedName>
        <fullName evidence="1">Uncharacterized protein</fullName>
    </submittedName>
</protein>
<name>A0AAQ4DZU7_AMBAM</name>
<reference evidence="1 2" key="1">
    <citation type="journal article" date="2023" name="Arcadia Sci">
        <title>De novo assembly of a long-read Amblyomma americanum tick genome.</title>
        <authorList>
            <person name="Chou S."/>
            <person name="Poskanzer K.E."/>
            <person name="Rollins M."/>
            <person name="Thuy-Boun P.S."/>
        </authorList>
    </citation>
    <scope>NUCLEOTIDE SEQUENCE [LARGE SCALE GENOMIC DNA]</scope>
    <source>
        <strain evidence="1">F_SG_1</strain>
        <tissue evidence="1">Salivary glands</tissue>
    </source>
</reference>
<sequence length="64" mass="7220">MRRTGNKRKERAVTQKNAVLCLYVVLSSISRSSSYTNKLRLTETVMYLSKASTCAVVYVYPGVQ</sequence>
<proteinExistence type="predicted"/>
<keyword evidence="2" id="KW-1185">Reference proteome</keyword>